<accession>A0A553ZVR6</accession>
<dbReference type="EMBL" id="VLXZ01000010">
    <property type="protein sequence ID" value="TSB45571.1"/>
    <property type="molecule type" value="Genomic_DNA"/>
</dbReference>
<protein>
    <submittedName>
        <fullName evidence="2">DUF4297 domain-containing protein</fullName>
    </submittedName>
</protein>
<comment type="caution">
    <text evidence="2">The sequence shown here is derived from an EMBL/GenBank/DDBJ whole genome shotgun (WGS) entry which is preliminary data.</text>
</comment>
<gene>
    <name evidence="2" type="ORF">FN960_15490</name>
</gene>
<dbReference type="RefSeq" id="WP_143849760.1">
    <property type="nucleotide sequence ID" value="NZ_VLXZ01000010.1"/>
</dbReference>
<dbReference type="AlphaFoldDB" id="A0A553ZVR6"/>
<evidence type="ECO:0000313" key="2">
    <source>
        <dbReference type="EMBL" id="TSB45571.1"/>
    </source>
</evidence>
<evidence type="ECO:0000259" key="1">
    <source>
        <dbReference type="Pfam" id="PF14130"/>
    </source>
</evidence>
<feature type="domain" description="CD-NTase associated protein 4-like DNA endonuclease" evidence="1">
    <location>
        <begin position="15"/>
        <end position="224"/>
    </location>
</feature>
<dbReference type="Proteomes" id="UP000318521">
    <property type="component" value="Unassembled WGS sequence"/>
</dbReference>
<sequence>MELKELIINIKPREKSGSRSANRFAYQQDWVICKILELHKTNVNYLILLDYHDDVVVLNNEKEPDLMSFYQLKTKQPGTWSTTDLTRQSSGKYGKLPSILGKLYDCRLKFPNHTLSIHFVSNALFNVELNSLEEKGIDKRKICFNQLSSSEVEKVIKKIKQEFNLADNPDLIDMTFLEVSDLNVNDRETYVRGKLGVFLEELNPNGKFRVGLIYKSIFDEVKRKNNYEYDLDQFEDLIKHKSIGRSMFEHILSNVDIENKYEELWNMTERQLLAEGIPIRVRLNLRSSWDKYEIQKMDLSNQYLLFVKNKIKRTLEPYIEDTTILKLYQGILEPTYKKFLVTEPNCIYDEFFIKAIILMEYYGI</sequence>
<reference evidence="2 3" key="1">
    <citation type="submission" date="2019-07" db="EMBL/GenBank/DDBJ databases">
        <authorList>
            <person name="Park Y.J."/>
            <person name="Jeong S.E."/>
            <person name="Jung H.S."/>
        </authorList>
    </citation>
    <scope>NUCLEOTIDE SEQUENCE [LARGE SCALE GENOMIC DNA]</scope>
    <source>
        <strain evidence="3">P16(2019)</strain>
    </source>
</reference>
<keyword evidence="3" id="KW-1185">Reference proteome</keyword>
<evidence type="ECO:0000313" key="3">
    <source>
        <dbReference type="Proteomes" id="UP000318521"/>
    </source>
</evidence>
<proteinExistence type="predicted"/>
<name>A0A553ZVR6_9BACI</name>
<dbReference type="InterPro" id="IPR025382">
    <property type="entry name" value="Cap4-like_endonuclease_dom"/>
</dbReference>
<organism evidence="2 3">
    <name type="scientific">Alkalicoccobacillus porphyridii</name>
    <dbReference type="NCBI Taxonomy" id="2597270"/>
    <lineage>
        <taxon>Bacteria</taxon>
        <taxon>Bacillati</taxon>
        <taxon>Bacillota</taxon>
        <taxon>Bacilli</taxon>
        <taxon>Bacillales</taxon>
        <taxon>Bacillaceae</taxon>
        <taxon>Alkalicoccobacillus</taxon>
    </lineage>
</organism>
<dbReference type="OrthoDB" id="940444at2"/>
<dbReference type="Pfam" id="PF14130">
    <property type="entry name" value="Cap4_nuclease"/>
    <property type="match status" value="1"/>
</dbReference>
<dbReference type="GO" id="GO:0004518">
    <property type="term" value="F:nuclease activity"/>
    <property type="evidence" value="ECO:0007669"/>
    <property type="project" value="InterPro"/>
</dbReference>